<proteinExistence type="predicted"/>
<dbReference type="RefSeq" id="WP_248155260.1">
    <property type="nucleotide sequence ID" value="NZ_JAKZAJ010000001.1"/>
</dbReference>
<protein>
    <submittedName>
        <fullName evidence="1">PilZ domain-containing protein</fullName>
    </submittedName>
</protein>
<organism evidence="1 2">
    <name type="scientific">Marinobacter koreensis</name>
    <dbReference type="NCBI Taxonomy" id="335974"/>
    <lineage>
        <taxon>Bacteria</taxon>
        <taxon>Pseudomonadati</taxon>
        <taxon>Pseudomonadota</taxon>
        <taxon>Gammaproteobacteria</taxon>
        <taxon>Pseudomonadales</taxon>
        <taxon>Marinobacteraceae</taxon>
        <taxon>Marinobacter</taxon>
    </lineage>
</organism>
<keyword evidence="2" id="KW-1185">Reference proteome</keyword>
<reference evidence="2" key="1">
    <citation type="journal article" date="2019" name="Int. J. Syst. Evol. Microbiol.">
        <title>The Global Catalogue of Microorganisms (GCM) 10K type strain sequencing project: providing services to taxonomists for standard genome sequencing and annotation.</title>
        <authorList>
            <consortium name="The Broad Institute Genomics Platform"/>
            <consortium name="The Broad Institute Genome Sequencing Center for Infectious Disease"/>
            <person name="Wu L."/>
            <person name="Ma J."/>
        </authorList>
    </citation>
    <scope>NUCLEOTIDE SEQUENCE [LARGE SCALE GENOMIC DNA]</scope>
    <source>
        <strain evidence="2">CGMCC 4.1799</strain>
    </source>
</reference>
<sequence>MNSKVRVEAFSENLSKVPEGTVIPESDHGLVRYRYFALGMLGATVRNEDGGDALCQGEVLDFDRDGAALVIPDSAVGVDDRIRVCVEPLDESGEGKTIDSLNAVLARVCYVTSLEKAFRVGIEFLYPRQPESAWSLLGKARAIETLLADMESGLIARRGAPENYATGGRIRFD</sequence>
<name>A0ABW0RKL6_9GAMM</name>
<evidence type="ECO:0000313" key="2">
    <source>
        <dbReference type="Proteomes" id="UP001596055"/>
    </source>
</evidence>
<gene>
    <name evidence="1" type="ORF">ACFPQA_03280</name>
</gene>
<comment type="caution">
    <text evidence="1">The sequence shown here is derived from an EMBL/GenBank/DDBJ whole genome shotgun (WGS) entry which is preliminary data.</text>
</comment>
<evidence type="ECO:0000313" key="1">
    <source>
        <dbReference type="EMBL" id="MFC5544060.1"/>
    </source>
</evidence>
<dbReference type="Proteomes" id="UP001596055">
    <property type="component" value="Unassembled WGS sequence"/>
</dbReference>
<accession>A0ABW0RKL6</accession>
<dbReference type="EMBL" id="JBHSNL010000001">
    <property type="protein sequence ID" value="MFC5544060.1"/>
    <property type="molecule type" value="Genomic_DNA"/>
</dbReference>